<organism evidence="4">
    <name type="scientific">Arundo donax</name>
    <name type="common">Giant reed</name>
    <name type="synonym">Donax arundinaceus</name>
    <dbReference type="NCBI Taxonomy" id="35708"/>
    <lineage>
        <taxon>Eukaryota</taxon>
        <taxon>Viridiplantae</taxon>
        <taxon>Streptophyta</taxon>
        <taxon>Embryophyta</taxon>
        <taxon>Tracheophyta</taxon>
        <taxon>Spermatophyta</taxon>
        <taxon>Magnoliopsida</taxon>
        <taxon>Liliopsida</taxon>
        <taxon>Poales</taxon>
        <taxon>Poaceae</taxon>
        <taxon>PACMAD clade</taxon>
        <taxon>Arundinoideae</taxon>
        <taxon>Arundineae</taxon>
        <taxon>Arundo</taxon>
    </lineage>
</organism>
<dbReference type="PROSITE" id="PS51349">
    <property type="entry name" value="FMN_HYDROXY_ACID_DH_2"/>
    <property type="match status" value="1"/>
</dbReference>
<dbReference type="Pfam" id="PF01070">
    <property type="entry name" value="FMN_dh"/>
    <property type="match status" value="1"/>
</dbReference>
<dbReference type="GO" id="GO:0003973">
    <property type="term" value="F:(S)-2-hydroxy-acid oxidase activity"/>
    <property type="evidence" value="ECO:0007669"/>
    <property type="project" value="TreeGrafter"/>
</dbReference>
<reference evidence="4" key="1">
    <citation type="submission" date="2014-09" db="EMBL/GenBank/DDBJ databases">
        <authorList>
            <person name="Magalhaes I.L.F."/>
            <person name="Oliveira U."/>
            <person name="Santos F.R."/>
            <person name="Vidigal T.H.D.A."/>
            <person name="Brescovit A.D."/>
            <person name="Santos A.J."/>
        </authorList>
    </citation>
    <scope>NUCLEOTIDE SEQUENCE</scope>
    <source>
        <tissue evidence="4">Shoot tissue taken approximately 20 cm above the soil surface</tissue>
    </source>
</reference>
<dbReference type="InterPro" id="IPR013785">
    <property type="entry name" value="Aldolase_TIM"/>
</dbReference>
<evidence type="ECO:0000256" key="2">
    <source>
        <dbReference type="ARBA" id="ARBA00023002"/>
    </source>
</evidence>
<dbReference type="Gene3D" id="3.20.20.70">
    <property type="entry name" value="Aldolase class I"/>
    <property type="match status" value="1"/>
</dbReference>
<reference evidence="4" key="2">
    <citation type="journal article" date="2015" name="Data Brief">
        <title>Shoot transcriptome of the giant reed, Arundo donax.</title>
        <authorList>
            <person name="Barrero R.A."/>
            <person name="Guerrero F.D."/>
            <person name="Moolhuijzen P."/>
            <person name="Goolsby J.A."/>
            <person name="Tidwell J."/>
            <person name="Bellgard S.E."/>
            <person name="Bellgard M.I."/>
        </authorList>
    </citation>
    <scope>NUCLEOTIDE SEQUENCE</scope>
    <source>
        <tissue evidence="4">Shoot tissue taken approximately 20 cm above the soil surface</tissue>
    </source>
</reference>
<evidence type="ECO:0000313" key="4">
    <source>
        <dbReference type="EMBL" id="JAD86209.1"/>
    </source>
</evidence>
<comment type="cofactor">
    <cofactor evidence="1">
        <name>FMN</name>
        <dbReference type="ChEBI" id="CHEBI:58210"/>
    </cofactor>
</comment>
<dbReference type="GO" id="GO:0005777">
    <property type="term" value="C:peroxisome"/>
    <property type="evidence" value="ECO:0007669"/>
    <property type="project" value="TreeGrafter"/>
</dbReference>
<dbReference type="InterPro" id="IPR037396">
    <property type="entry name" value="FMN_HAD"/>
</dbReference>
<name>A0A0A9DCC0_ARUDO</name>
<dbReference type="InterPro" id="IPR000262">
    <property type="entry name" value="FMN-dep_DH"/>
</dbReference>
<proteinExistence type="predicted"/>
<evidence type="ECO:0000256" key="1">
    <source>
        <dbReference type="ARBA" id="ARBA00001917"/>
    </source>
</evidence>
<evidence type="ECO:0000259" key="3">
    <source>
        <dbReference type="PROSITE" id="PS51349"/>
    </source>
</evidence>
<dbReference type="EMBL" id="GBRH01211686">
    <property type="protein sequence ID" value="JAD86209.1"/>
    <property type="molecule type" value="Transcribed_RNA"/>
</dbReference>
<dbReference type="PANTHER" id="PTHR10578:SF70">
    <property type="entry name" value="GLYCOLATE OXIDASE 3"/>
    <property type="match status" value="1"/>
</dbReference>
<feature type="domain" description="FMN hydroxy acid dehydrogenase" evidence="3">
    <location>
        <begin position="1"/>
        <end position="76"/>
    </location>
</feature>
<keyword evidence="2" id="KW-0560">Oxidoreductase</keyword>
<accession>A0A0A9DCC0</accession>
<dbReference type="AlphaFoldDB" id="A0A0A9DCC0"/>
<sequence>MATNVLGFNISTPIMIAPSAMQKMAHPEGELATARAAASAGTIMTLSSWSTTSVEEVNSVGPGIRFFQLYVLSELN</sequence>
<dbReference type="PANTHER" id="PTHR10578">
    <property type="entry name" value="S -2-HYDROXY-ACID OXIDASE-RELATED"/>
    <property type="match status" value="1"/>
</dbReference>
<protein>
    <submittedName>
        <fullName evidence="4">(S)-2-hydroxy-acid oxidase, peroxisomal, putative / glycolate oxidase, putative / short chain alpha-hydroxy acid oxidase, putative</fullName>
    </submittedName>
</protein>
<dbReference type="SUPFAM" id="SSF51395">
    <property type="entry name" value="FMN-linked oxidoreductases"/>
    <property type="match status" value="1"/>
</dbReference>